<evidence type="ECO:0000313" key="2">
    <source>
        <dbReference type="EMBL" id="RHE33210.1"/>
    </source>
</evidence>
<evidence type="ECO:0000313" key="3">
    <source>
        <dbReference type="Proteomes" id="UP000285290"/>
    </source>
</evidence>
<dbReference type="EMBL" id="QSKC01000004">
    <property type="protein sequence ID" value="RHE33210.1"/>
    <property type="molecule type" value="Genomic_DNA"/>
</dbReference>
<dbReference type="AlphaFoldDB" id="A0A414IVZ9"/>
<protein>
    <submittedName>
        <fullName evidence="2">Uncharacterized protein</fullName>
    </submittedName>
</protein>
<keyword evidence="1" id="KW-0812">Transmembrane</keyword>
<proteinExistence type="predicted"/>
<evidence type="ECO:0000256" key="1">
    <source>
        <dbReference type="SAM" id="Phobius"/>
    </source>
</evidence>
<sequence length="488" mass="55468">MDKRGNISSRNMRLFAAIMTLIEALVLTSFTGCADKKVDYGTDTEKLTKSAVCNVKDFSTDETYSDEFSVQTEIGNVNIDISAKVELPDCKTMSVVEVEKIPYSAKLKEKVLKAYFGESQIYYYDKEHWTKTQLQNLIDSINSSTTPTDTSGTGNRAEFLKEYTHYLENAGDEWTIATEYDSCDEFVGKKGNTWYNVNFVADGDENKWLSGIGAGPIEGYTKKAGSNEYRWSNIFNDGYVQQYFGPDSLMEYDTVNDITDSQDTSGEEIAQEENESGITIEEAGNMIDSFLKETGFSSIPQTESSQLKWSGYNERANQVYQEDDIHECVSGYRFYYNIGVGKILFDDALNPMDYSGYNMKYGDSIEDTFDNEFYNFYVDKYGIGTFYIDCPVSIVRKQENVEMLPLENIFDIARDELENNADEYVLDTNVKYYTLKLAYIRVNNRTDMQKYSYIPAWSLELLQKGTANACPVFINAIDGSVIHSDDLS</sequence>
<dbReference type="RefSeq" id="WP_117996377.1">
    <property type="nucleotide sequence ID" value="NZ_QRWI01000001.1"/>
</dbReference>
<accession>A0A414IVZ9</accession>
<dbReference type="Proteomes" id="UP000285290">
    <property type="component" value="Unassembled WGS sequence"/>
</dbReference>
<feature type="transmembrane region" description="Helical" evidence="1">
    <location>
        <begin position="12"/>
        <end position="30"/>
    </location>
</feature>
<keyword evidence="1" id="KW-0472">Membrane</keyword>
<gene>
    <name evidence="2" type="ORF">DW753_04860</name>
</gene>
<comment type="caution">
    <text evidence="2">The sequence shown here is derived from an EMBL/GenBank/DDBJ whole genome shotgun (WGS) entry which is preliminary data.</text>
</comment>
<reference evidence="2 3" key="1">
    <citation type="submission" date="2018-08" db="EMBL/GenBank/DDBJ databases">
        <title>A genome reference for cultivated species of the human gut microbiota.</title>
        <authorList>
            <person name="Zou Y."/>
            <person name="Xue W."/>
            <person name="Luo G."/>
        </authorList>
    </citation>
    <scope>NUCLEOTIDE SEQUENCE [LARGE SCALE GENOMIC DNA]</scope>
    <source>
        <strain evidence="2 3">AM29-10</strain>
    </source>
</reference>
<keyword evidence="1" id="KW-1133">Transmembrane helix</keyword>
<name>A0A414IVZ9_9FIRM</name>
<organism evidence="2 3">
    <name type="scientific">Agathobacter rectalis</name>
    <dbReference type="NCBI Taxonomy" id="39491"/>
    <lineage>
        <taxon>Bacteria</taxon>
        <taxon>Bacillati</taxon>
        <taxon>Bacillota</taxon>
        <taxon>Clostridia</taxon>
        <taxon>Lachnospirales</taxon>
        <taxon>Lachnospiraceae</taxon>
        <taxon>Agathobacter</taxon>
    </lineage>
</organism>